<organism evidence="6 7">
    <name type="scientific">Rhizobium tubonense</name>
    <dbReference type="NCBI Taxonomy" id="484088"/>
    <lineage>
        <taxon>Bacteria</taxon>
        <taxon>Pseudomonadati</taxon>
        <taxon>Pseudomonadota</taxon>
        <taxon>Alphaproteobacteria</taxon>
        <taxon>Hyphomicrobiales</taxon>
        <taxon>Rhizobiaceae</taxon>
        <taxon>Rhizobium/Agrobacterium group</taxon>
        <taxon>Rhizobium</taxon>
    </lineage>
</organism>
<evidence type="ECO:0000256" key="1">
    <source>
        <dbReference type="ARBA" id="ARBA00006723"/>
    </source>
</evidence>
<dbReference type="Pfam" id="PF01361">
    <property type="entry name" value="Tautomerase"/>
    <property type="match status" value="1"/>
</dbReference>
<dbReference type="PANTHER" id="PTHR35530:SF1">
    <property type="entry name" value="2-HYDROXYMUCONATE TAUTOMERASE"/>
    <property type="match status" value="1"/>
</dbReference>
<comment type="caution">
    <text evidence="6">The sequence shown here is derived from an EMBL/GenBank/DDBJ whole genome shotgun (WGS) entry which is preliminary data.</text>
</comment>
<reference evidence="6 7" key="1">
    <citation type="journal article" date="2018" name="Sci. Rep.">
        <title>Rhizobium tumorigenes sp. nov., a novel plant tumorigenic bacterium isolated from cane gall tumors on thornless blackberry.</title>
        <authorList>
            <person name="Kuzmanovi N."/>
            <person name="Smalla K."/>
            <person name="Gronow S."/>
            <person name="PuBawska J."/>
        </authorList>
    </citation>
    <scope>NUCLEOTIDE SEQUENCE [LARGE SCALE GENOMIC DNA]</scope>
    <source>
        <strain evidence="6 7">CCBAU 85046</strain>
    </source>
</reference>
<sequence length="61" mass="6669">MPILHLKMHPGRTAEQKKAFAREATRVVVETLVCPPESVEILITEVPKDAWATAGTLKSDG</sequence>
<evidence type="ECO:0000313" key="7">
    <source>
        <dbReference type="Proteomes" id="UP000248925"/>
    </source>
</evidence>
<dbReference type="GO" id="GO:0016853">
    <property type="term" value="F:isomerase activity"/>
    <property type="evidence" value="ECO:0007669"/>
    <property type="project" value="UniProtKB-UniRule"/>
</dbReference>
<accession>A0A2W4CXK8</accession>
<dbReference type="NCBIfam" id="NF001966">
    <property type="entry name" value="PRK00745.1"/>
    <property type="match status" value="1"/>
</dbReference>
<dbReference type="EC" id="5.3.2.-" evidence="4"/>
<gene>
    <name evidence="6" type="ORF">CPY51_06795</name>
</gene>
<feature type="active site" description="Proton acceptor; via imino nitrogen" evidence="3">
    <location>
        <position position="2"/>
    </location>
</feature>
<evidence type="ECO:0000313" key="6">
    <source>
        <dbReference type="EMBL" id="PZM15528.1"/>
    </source>
</evidence>
<evidence type="ECO:0000256" key="3">
    <source>
        <dbReference type="PIRSR" id="PIRSR618191-1"/>
    </source>
</evidence>
<proteinExistence type="inferred from homology"/>
<dbReference type="PANTHER" id="PTHR35530">
    <property type="entry name" value="TAUTOMERASE-RELATED"/>
    <property type="match status" value="1"/>
</dbReference>
<keyword evidence="7" id="KW-1185">Reference proteome</keyword>
<evidence type="ECO:0000259" key="5">
    <source>
        <dbReference type="Pfam" id="PF01361"/>
    </source>
</evidence>
<comment type="similarity">
    <text evidence="1 4">Belongs to the 4-oxalocrotonate tautomerase family.</text>
</comment>
<dbReference type="Gene3D" id="3.30.429.10">
    <property type="entry name" value="Macrophage Migration Inhibitory Factor"/>
    <property type="match status" value="1"/>
</dbReference>
<dbReference type="OrthoDB" id="3395834at2"/>
<dbReference type="AlphaFoldDB" id="A0A2W4CXK8"/>
<dbReference type="RefSeq" id="WP_111159529.1">
    <property type="nucleotide sequence ID" value="NZ_PCDP01000019.1"/>
</dbReference>
<name>A0A2W4CXK8_9HYPH</name>
<dbReference type="SUPFAM" id="SSF55331">
    <property type="entry name" value="Tautomerase/MIF"/>
    <property type="match status" value="1"/>
</dbReference>
<protein>
    <recommendedName>
        <fullName evidence="4">Tautomerase</fullName>
        <ecNumber evidence="4">5.3.2.-</ecNumber>
    </recommendedName>
</protein>
<dbReference type="InterPro" id="IPR004370">
    <property type="entry name" value="4-OT-like_dom"/>
</dbReference>
<dbReference type="InterPro" id="IPR014347">
    <property type="entry name" value="Tautomerase/MIF_sf"/>
</dbReference>
<dbReference type="InterPro" id="IPR018191">
    <property type="entry name" value="4-OT"/>
</dbReference>
<dbReference type="NCBIfam" id="TIGR00013">
    <property type="entry name" value="taut"/>
    <property type="match status" value="1"/>
</dbReference>
<evidence type="ECO:0000256" key="2">
    <source>
        <dbReference type="ARBA" id="ARBA00023235"/>
    </source>
</evidence>
<feature type="domain" description="4-oxalocrotonate tautomerase-like" evidence="5">
    <location>
        <begin position="2"/>
        <end position="60"/>
    </location>
</feature>
<dbReference type="EMBL" id="PCDP01000019">
    <property type="protein sequence ID" value="PZM15528.1"/>
    <property type="molecule type" value="Genomic_DNA"/>
</dbReference>
<keyword evidence="2 4" id="KW-0413">Isomerase</keyword>
<dbReference type="Proteomes" id="UP000248925">
    <property type="component" value="Unassembled WGS sequence"/>
</dbReference>
<evidence type="ECO:0000256" key="4">
    <source>
        <dbReference type="RuleBase" id="RU362032"/>
    </source>
</evidence>